<dbReference type="InterPro" id="IPR002659">
    <property type="entry name" value="Glyco_trans_31"/>
</dbReference>
<keyword evidence="7 16" id="KW-0808">Transferase</keyword>
<dbReference type="AlphaFoldDB" id="A0A6A4VJV3"/>
<dbReference type="PANTHER" id="PTHR11214">
    <property type="entry name" value="BETA-1,3-N-ACETYLGLUCOSAMINYLTRANSFERASE"/>
    <property type="match status" value="1"/>
</dbReference>
<evidence type="ECO:0000256" key="7">
    <source>
        <dbReference type="ARBA" id="ARBA00022679"/>
    </source>
</evidence>
<keyword evidence="8" id="KW-0812">Transmembrane</keyword>
<dbReference type="GO" id="GO:0006493">
    <property type="term" value="P:protein O-linked glycosylation"/>
    <property type="evidence" value="ECO:0007669"/>
    <property type="project" value="TreeGrafter"/>
</dbReference>
<evidence type="ECO:0000256" key="2">
    <source>
        <dbReference type="ARBA" id="ARBA00004323"/>
    </source>
</evidence>
<dbReference type="GO" id="GO:0006024">
    <property type="term" value="P:glycosaminoglycan biosynthetic process"/>
    <property type="evidence" value="ECO:0007669"/>
    <property type="project" value="UniProtKB-ARBA"/>
</dbReference>
<evidence type="ECO:0000313" key="17">
    <source>
        <dbReference type="Proteomes" id="UP000440578"/>
    </source>
</evidence>
<protein>
    <recommendedName>
        <fullName evidence="15">Hexosyltransferase</fullName>
        <ecNumber evidence="15">2.4.1.-</ecNumber>
    </recommendedName>
</protein>
<dbReference type="EC" id="2.4.1.-" evidence="15"/>
<keyword evidence="13" id="KW-0325">Glycoprotein</keyword>
<evidence type="ECO:0000256" key="13">
    <source>
        <dbReference type="ARBA" id="ARBA00023180"/>
    </source>
</evidence>
<evidence type="ECO:0000256" key="14">
    <source>
        <dbReference type="ARBA" id="ARBA00023211"/>
    </source>
</evidence>
<keyword evidence="14" id="KW-0464">Manganese</keyword>
<comment type="subcellular location">
    <subcellularLocation>
        <location evidence="2 15">Golgi apparatus membrane</location>
        <topology evidence="2 15">Single-pass type II membrane protein</topology>
    </subcellularLocation>
</comment>
<gene>
    <name evidence="16" type="primary">B3GALT6</name>
    <name evidence="16" type="ORF">FJT64_010119</name>
</gene>
<keyword evidence="10" id="KW-1133">Transmembrane helix</keyword>
<evidence type="ECO:0000256" key="9">
    <source>
        <dbReference type="ARBA" id="ARBA00022968"/>
    </source>
</evidence>
<evidence type="ECO:0000256" key="4">
    <source>
        <dbReference type="ARBA" id="ARBA00005093"/>
    </source>
</evidence>
<evidence type="ECO:0000256" key="12">
    <source>
        <dbReference type="ARBA" id="ARBA00023136"/>
    </source>
</evidence>
<name>A0A6A4VJV3_AMPAM</name>
<sequence length="272" mass="30861">MLVVLVLTAPDNVERRDTLRATWLRPRGGSPPPARHWFVLGGAALPSEQHSRLLAEQSRHGDLLILPHVTDAYTQLTEKVLAAFVWLGAHSRHQYVMKCDDDTFARLGPLLTELESAPRSRFYMGFFDGRARPRRTGKWAEPSWDICDLYLPYALGGGYILSGDLVSYLATAAPHLRRFNSEDVSVGAWLAPLAIERRHDPRFDTEWESRGCDNRHLVTHKHSVAQMTEMQRTLERRGVLCDKEKRIRGSYVYNASVPPSQCCKRVTDTSLP</sequence>
<evidence type="ECO:0000256" key="6">
    <source>
        <dbReference type="ARBA" id="ARBA00022676"/>
    </source>
</evidence>
<evidence type="ECO:0000256" key="11">
    <source>
        <dbReference type="ARBA" id="ARBA00023034"/>
    </source>
</evidence>
<evidence type="ECO:0000256" key="3">
    <source>
        <dbReference type="ARBA" id="ARBA00004840"/>
    </source>
</evidence>
<dbReference type="Gene3D" id="3.90.550.50">
    <property type="match status" value="1"/>
</dbReference>
<dbReference type="PANTHER" id="PTHR11214:SF3">
    <property type="entry name" value="BETA-1,3-GALACTOSYLTRANSFERASE 6"/>
    <property type="match status" value="1"/>
</dbReference>
<evidence type="ECO:0000256" key="8">
    <source>
        <dbReference type="ARBA" id="ARBA00022692"/>
    </source>
</evidence>
<keyword evidence="12" id="KW-0472">Membrane</keyword>
<keyword evidence="9" id="KW-0735">Signal-anchor</keyword>
<dbReference type="EMBL" id="VIIS01001854">
    <property type="protein sequence ID" value="KAF0291814.1"/>
    <property type="molecule type" value="Genomic_DNA"/>
</dbReference>
<keyword evidence="17" id="KW-1185">Reference proteome</keyword>
<evidence type="ECO:0000256" key="5">
    <source>
        <dbReference type="ARBA" id="ARBA00008661"/>
    </source>
</evidence>
<evidence type="ECO:0000256" key="10">
    <source>
        <dbReference type="ARBA" id="ARBA00022989"/>
    </source>
</evidence>
<evidence type="ECO:0000256" key="1">
    <source>
        <dbReference type="ARBA" id="ARBA00001936"/>
    </source>
</evidence>
<evidence type="ECO:0000256" key="15">
    <source>
        <dbReference type="RuleBase" id="RU363063"/>
    </source>
</evidence>
<keyword evidence="6 15" id="KW-0328">Glycosyltransferase</keyword>
<dbReference type="FunFam" id="3.90.550.50:FF:000018">
    <property type="entry name" value="Hexosyltransferase"/>
    <property type="match status" value="1"/>
</dbReference>
<comment type="pathway">
    <text evidence="4">Glycan metabolism; heparan sulfate biosynthesis.</text>
</comment>
<accession>A0A6A4VJV3</accession>
<comment type="cofactor">
    <cofactor evidence="1">
        <name>Mn(2+)</name>
        <dbReference type="ChEBI" id="CHEBI:29035"/>
    </cofactor>
</comment>
<comment type="caution">
    <text evidence="16">The sequence shown here is derived from an EMBL/GenBank/DDBJ whole genome shotgun (WGS) entry which is preliminary data.</text>
</comment>
<evidence type="ECO:0000313" key="16">
    <source>
        <dbReference type="EMBL" id="KAF0291814.1"/>
    </source>
</evidence>
<dbReference type="OrthoDB" id="427096at2759"/>
<dbReference type="GO" id="GO:0047220">
    <property type="term" value="F:galactosylxylosylprotein 3-beta-galactosyltransferase activity"/>
    <property type="evidence" value="ECO:0007669"/>
    <property type="project" value="TreeGrafter"/>
</dbReference>
<dbReference type="GO" id="GO:0000139">
    <property type="term" value="C:Golgi membrane"/>
    <property type="evidence" value="ECO:0007669"/>
    <property type="project" value="UniProtKB-SubCell"/>
</dbReference>
<dbReference type="Proteomes" id="UP000440578">
    <property type="component" value="Unassembled WGS sequence"/>
</dbReference>
<organism evidence="16 17">
    <name type="scientific">Amphibalanus amphitrite</name>
    <name type="common">Striped barnacle</name>
    <name type="synonym">Balanus amphitrite</name>
    <dbReference type="NCBI Taxonomy" id="1232801"/>
    <lineage>
        <taxon>Eukaryota</taxon>
        <taxon>Metazoa</taxon>
        <taxon>Ecdysozoa</taxon>
        <taxon>Arthropoda</taxon>
        <taxon>Crustacea</taxon>
        <taxon>Multicrustacea</taxon>
        <taxon>Cirripedia</taxon>
        <taxon>Thoracica</taxon>
        <taxon>Thoracicalcarea</taxon>
        <taxon>Balanomorpha</taxon>
        <taxon>Balanoidea</taxon>
        <taxon>Balanidae</taxon>
        <taxon>Amphibalaninae</taxon>
        <taxon>Amphibalanus</taxon>
    </lineage>
</organism>
<keyword evidence="11 15" id="KW-0333">Golgi apparatus</keyword>
<comment type="pathway">
    <text evidence="3">Glycan metabolism; chondroitin sulfate biosynthesis.</text>
</comment>
<proteinExistence type="inferred from homology"/>
<dbReference type="Pfam" id="PF01762">
    <property type="entry name" value="Galactosyl_T"/>
    <property type="match status" value="1"/>
</dbReference>
<comment type="similarity">
    <text evidence="5 15">Belongs to the glycosyltransferase 31 family.</text>
</comment>
<reference evidence="16 17" key="1">
    <citation type="submission" date="2019-07" db="EMBL/GenBank/DDBJ databases">
        <title>Draft genome assembly of a fouling barnacle, Amphibalanus amphitrite (Darwin, 1854): The first reference genome for Thecostraca.</title>
        <authorList>
            <person name="Kim W."/>
        </authorList>
    </citation>
    <scope>NUCLEOTIDE SEQUENCE [LARGE SCALE GENOMIC DNA]</scope>
    <source>
        <strain evidence="16">SNU_AA5</strain>
        <tissue evidence="16">Soma without cirri and trophi</tissue>
    </source>
</reference>